<name>A0A5C1I311_9SPHI</name>
<gene>
    <name evidence="2" type="ORF">DEO27_020915</name>
</gene>
<dbReference type="GO" id="GO:0007165">
    <property type="term" value="P:signal transduction"/>
    <property type="evidence" value="ECO:0007669"/>
    <property type="project" value="InterPro"/>
</dbReference>
<dbReference type="Pfam" id="PF13676">
    <property type="entry name" value="TIR_2"/>
    <property type="match status" value="1"/>
</dbReference>
<dbReference type="Gene3D" id="3.40.50.10140">
    <property type="entry name" value="Toll/interleukin-1 receptor homology (TIR) domain"/>
    <property type="match status" value="1"/>
</dbReference>
<dbReference type="SUPFAM" id="SSF52200">
    <property type="entry name" value="Toll/Interleukin receptor TIR domain"/>
    <property type="match status" value="1"/>
</dbReference>
<dbReference type="AlphaFoldDB" id="A0A5C1I311"/>
<proteinExistence type="predicted"/>
<evidence type="ECO:0000259" key="1">
    <source>
        <dbReference type="PROSITE" id="PS51534"/>
    </source>
</evidence>
<dbReference type="InterPro" id="IPR035897">
    <property type="entry name" value="Toll_tir_struct_dom_sf"/>
</dbReference>
<reference evidence="2" key="1">
    <citation type="submission" date="2019-08" db="EMBL/GenBank/DDBJ databases">
        <title>Comparative genome analysis confer to the adaptation heavy metal polluted environment.</title>
        <authorList>
            <person name="Li Y."/>
        </authorList>
    </citation>
    <scope>NUCLEOTIDE SEQUENCE [LARGE SCALE GENOMIC DNA]</scope>
    <source>
        <strain evidence="2">P1</strain>
    </source>
</reference>
<dbReference type="Proteomes" id="UP000251402">
    <property type="component" value="Chromosome"/>
</dbReference>
<dbReference type="EMBL" id="CP043450">
    <property type="protein sequence ID" value="QEM12373.1"/>
    <property type="molecule type" value="Genomic_DNA"/>
</dbReference>
<dbReference type="KEGG" id="mrub:DEO27_020915"/>
<dbReference type="PROSITE" id="PS51534">
    <property type="entry name" value="SEFIR"/>
    <property type="match status" value="1"/>
</dbReference>
<protein>
    <submittedName>
        <fullName evidence="2">TIR domain-containing protein</fullName>
    </submittedName>
</protein>
<organism evidence="2 3">
    <name type="scientific">Mucilaginibacter rubeus</name>
    <dbReference type="NCBI Taxonomy" id="2027860"/>
    <lineage>
        <taxon>Bacteria</taxon>
        <taxon>Pseudomonadati</taxon>
        <taxon>Bacteroidota</taxon>
        <taxon>Sphingobacteriia</taxon>
        <taxon>Sphingobacteriales</taxon>
        <taxon>Sphingobacteriaceae</taxon>
        <taxon>Mucilaginibacter</taxon>
    </lineage>
</organism>
<feature type="domain" description="SEFIR" evidence="1">
    <location>
        <begin position="8"/>
        <end position="139"/>
    </location>
</feature>
<keyword evidence="3" id="KW-1185">Reference proteome</keyword>
<sequence length="355" mass="40283">MIEPIKDVPTTFISYAWEDDIFKQRVKEFAKRLRNNGIDAKLDIWEVVPGDQLPYFMERSIRENDYVILCTPKYKIKSENRLGGAGYEGDIMTGEILQYGNARKFIPLIFSGDRETAIPNWLAGKAYIDYTRDDIEASLTPLIHAILGAGEKAPPLGEIPEEYARTAEKIAEKEDAEAVVFHHGNEKENTAATSIAGPFLEAALLWHSGGRAPRGYSNNNLKETDEHGNEVIVIGAGVKPIIYWELSWRLGLAIYNNTSHAAVNISLEIQGPQFSELESLPQINHLKQFDQIELKAGYRRMLESVHTEADEFLRHKVPKDLNGMIIIIRYLDEQRNEHETQVIIEGQNLVNKKIR</sequence>
<evidence type="ECO:0000313" key="3">
    <source>
        <dbReference type="Proteomes" id="UP000251402"/>
    </source>
</evidence>
<dbReference type="InterPro" id="IPR000157">
    <property type="entry name" value="TIR_dom"/>
</dbReference>
<dbReference type="RefSeq" id="WP_112575095.1">
    <property type="nucleotide sequence ID" value="NZ_CP043450.1"/>
</dbReference>
<dbReference type="InterPro" id="IPR013568">
    <property type="entry name" value="SEFIR_dom"/>
</dbReference>
<evidence type="ECO:0000313" key="2">
    <source>
        <dbReference type="EMBL" id="QEM12373.1"/>
    </source>
</evidence>
<dbReference type="OrthoDB" id="5149141at2"/>
<accession>A0A5C1I311</accession>